<feature type="region of interest" description="Disordered" evidence="1">
    <location>
        <begin position="331"/>
        <end position="411"/>
    </location>
</feature>
<evidence type="ECO:0000256" key="1">
    <source>
        <dbReference type="SAM" id="MobiDB-lite"/>
    </source>
</evidence>
<keyword evidence="4" id="KW-1185">Reference proteome</keyword>
<feature type="compositionally biased region" description="Low complexity" evidence="1">
    <location>
        <begin position="48"/>
        <end position="58"/>
    </location>
</feature>
<dbReference type="InterPro" id="IPR014144">
    <property type="entry name" value="LigD_PE_domain"/>
</dbReference>
<feature type="region of interest" description="Disordered" evidence="1">
    <location>
        <begin position="455"/>
        <end position="488"/>
    </location>
</feature>
<feature type="compositionally biased region" description="Basic residues" evidence="1">
    <location>
        <begin position="340"/>
        <end position="350"/>
    </location>
</feature>
<dbReference type="PANTHER" id="PTHR39465">
    <property type="entry name" value="DNA LIGASE D, 3'-PHOSPHOESTERASE DOMAIN"/>
    <property type="match status" value="1"/>
</dbReference>
<dbReference type="Pfam" id="PF13298">
    <property type="entry name" value="LigD_N"/>
    <property type="match status" value="1"/>
</dbReference>
<gene>
    <name evidence="3" type="ORF">AAL_06286</name>
</gene>
<proteinExistence type="predicted"/>
<name>A0A167Z2J6_9HYPO</name>
<dbReference type="PANTHER" id="PTHR39465:SF1">
    <property type="entry name" value="DNA LIGASE D 3'-PHOSPHOESTERASE DOMAIN-CONTAINING PROTEIN"/>
    <property type="match status" value="1"/>
</dbReference>
<feature type="compositionally biased region" description="Acidic residues" evidence="1">
    <location>
        <begin position="381"/>
        <end position="391"/>
    </location>
</feature>
<dbReference type="OrthoDB" id="2588098at2759"/>
<protein>
    <submittedName>
        <fullName evidence="3">ABC1 domain containing protein</fullName>
    </submittedName>
</protein>
<feature type="compositionally biased region" description="Basic and acidic residues" evidence="1">
    <location>
        <begin position="363"/>
        <end position="380"/>
    </location>
</feature>
<accession>A0A167Z2J6</accession>
<feature type="region of interest" description="Disordered" evidence="1">
    <location>
        <begin position="1"/>
        <end position="113"/>
    </location>
</feature>
<dbReference type="AlphaFoldDB" id="A0A167Z2J6"/>
<dbReference type="EMBL" id="AZGY01000016">
    <property type="protein sequence ID" value="KZZ92076.1"/>
    <property type="molecule type" value="Genomic_DNA"/>
</dbReference>
<evidence type="ECO:0000259" key="2">
    <source>
        <dbReference type="Pfam" id="PF13298"/>
    </source>
</evidence>
<evidence type="ECO:0000313" key="4">
    <source>
        <dbReference type="Proteomes" id="UP000078544"/>
    </source>
</evidence>
<organism evidence="3 4">
    <name type="scientific">Moelleriella libera RCEF 2490</name>
    <dbReference type="NCBI Taxonomy" id="1081109"/>
    <lineage>
        <taxon>Eukaryota</taxon>
        <taxon>Fungi</taxon>
        <taxon>Dikarya</taxon>
        <taxon>Ascomycota</taxon>
        <taxon>Pezizomycotina</taxon>
        <taxon>Sordariomycetes</taxon>
        <taxon>Hypocreomycetidae</taxon>
        <taxon>Hypocreales</taxon>
        <taxon>Clavicipitaceae</taxon>
        <taxon>Moelleriella</taxon>
    </lineage>
</organism>
<dbReference type="Proteomes" id="UP000078544">
    <property type="component" value="Unassembled WGS sequence"/>
</dbReference>
<feature type="compositionally biased region" description="Low complexity" evidence="1">
    <location>
        <begin position="392"/>
        <end position="403"/>
    </location>
</feature>
<comment type="caution">
    <text evidence="3">The sequence shown here is derived from an EMBL/GenBank/DDBJ whole genome shotgun (WGS) entry which is preliminary data.</text>
</comment>
<feature type="region of interest" description="Disordered" evidence="1">
    <location>
        <begin position="244"/>
        <end position="290"/>
    </location>
</feature>
<feature type="compositionally biased region" description="Pro residues" evidence="1">
    <location>
        <begin position="81"/>
        <end position="97"/>
    </location>
</feature>
<feature type="compositionally biased region" description="Low complexity" evidence="1">
    <location>
        <begin position="244"/>
        <end position="259"/>
    </location>
</feature>
<feature type="domain" description="DNA ligase D 3'-phosphoesterase" evidence="2">
    <location>
        <begin position="156"/>
        <end position="318"/>
    </location>
</feature>
<sequence>MSALPQDAETPLRKLVGTSGGGELVTADGPQTPPSPSSTATKGFTHPSSTGTSKSGTKSRSKIQLIANPLIKQRNLTWTVHPPPSSSPTPPPPPPPRPHSRPASTPPPPPASVADPYLSARCFPSPSPQSLLSREACHRLYNSCLASSAGAHFVIHQHDHPIAGPHYDLRLQINPTSSASWAIMYGPPGDPNSARLNRNATETRIHCLWNHVVETASRDTGSLLIWDTGTYSVLQHPSSFPSSTIIPSSLPSSSSSASSHLEKETAWPPATPLVRPAKPTSNNNNDQPSQQDLLREAFHSRKIRIQLHGAKLPPNYVLNLRLTKTEYARARARKPDLVIKKRRPRKRRRLGAAAAPPAPDPDSTGRDSDSPDEYLFPKEEGEGEGAADLDGEAAAGQQQQQQQHLSPSERELRELEDAEIRRTNAYPGATNSIGSIHQRKWYLSLDREASGFVRRRQGSKVRWEPSQAQAQAASEPDAPVNDDGPEAHMERLSFPFYVRGVEHERSVMTGRRASDILRDEGVQDFRPRQGWKAVLN</sequence>
<reference evidence="3 4" key="1">
    <citation type="journal article" date="2016" name="Genome Biol. Evol.">
        <title>Divergent and convergent evolution of fungal pathogenicity.</title>
        <authorList>
            <person name="Shang Y."/>
            <person name="Xiao G."/>
            <person name="Zheng P."/>
            <person name="Cen K."/>
            <person name="Zhan S."/>
            <person name="Wang C."/>
        </authorList>
    </citation>
    <scope>NUCLEOTIDE SEQUENCE [LARGE SCALE GENOMIC DNA]</scope>
    <source>
        <strain evidence="3 4">RCEF 2490</strain>
    </source>
</reference>
<evidence type="ECO:0000313" key="3">
    <source>
        <dbReference type="EMBL" id="KZZ92076.1"/>
    </source>
</evidence>